<dbReference type="RefSeq" id="WP_023548475.1">
    <property type="nucleotide sequence ID" value="NC_021837.1"/>
</dbReference>
<reference evidence="9 10" key="1">
    <citation type="submission" date="2018-06" db="EMBL/GenBank/DDBJ databases">
        <authorList>
            <consortium name="GenomeTrakr: Next Generation Sequencing Network for Food Pathogen Tracability"/>
        </authorList>
    </citation>
    <scope>NUCLEOTIDE SEQUENCE [LARGE SCALE GENOMIC DNA]</scope>
    <source>
        <strain evidence="5 14">FDA00014336</strain>
        <strain evidence="7 11">FDA00014370</strain>
        <strain evidence="6 12">FDA00014392</strain>
        <strain evidence="8">FDA00015054</strain>
        <strain evidence="15">FDA1090798-S029-001</strain>
        <strain evidence="3 16">FDA960927-006-004</strain>
        <strain evidence="2 9">FLAG-54356</strain>
        <strain evidence="1 10">VA-WGS-00405</strain>
    </source>
</reference>
<sequence length="122" mass="13847">MSDIKCKGKRLDNGELVHGDFVIDDCDCAYIITVENDGYSAIPVIKTCYEVDAETVVCAGEQESKQLVRLLETARKLEIKKNEDNGLPGRISKEKEAWLDGLEFATNIAIDFFKVRKEWMEK</sequence>
<evidence type="ECO:0000313" key="14">
    <source>
        <dbReference type="Proteomes" id="UP000423131"/>
    </source>
</evidence>
<evidence type="ECO:0000313" key="5">
    <source>
        <dbReference type="EMBL" id="ECB9475041.1"/>
    </source>
</evidence>
<comment type="caution">
    <text evidence="3">The sequence shown here is derived from an EMBL/GenBank/DDBJ whole genome shotgun (WGS) entry which is preliminary data.</text>
</comment>
<dbReference type="Proteomes" id="UP000423131">
    <property type="component" value="Unassembled WGS sequence"/>
</dbReference>
<proteinExistence type="predicted"/>
<evidence type="ECO:0000313" key="4">
    <source>
        <dbReference type="EMBL" id="EAK9316859.1"/>
    </source>
</evidence>
<dbReference type="EMBL" id="AANPAU010000017">
    <property type="protein sequence ID" value="EDP8515537.1"/>
    <property type="molecule type" value="Genomic_DNA"/>
</dbReference>
<dbReference type="Proteomes" id="UP000337746">
    <property type="component" value="Unassembled WGS sequence"/>
</dbReference>
<evidence type="ECO:0000313" key="1">
    <source>
        <dbReference type="EMBL" id="EAD3794046.1"/>
    </source>
</evidence>
<dbReference type="EMBL" id="AAHZFY010000033">
    <property type="protein sequence ID" value="ECB9514568.1"/>
    <property type="molecule type" value="Genomic_DNA"/>
</dbReference>
<dbReference type="Proteomes" id="UP000389283">
    <property type="component" value="Unassembled WGS sequence"/>
</dbReference>
<evidence type="ECO:0000313" key="7">
    <source>
        <dbReference type="EMBL" id="ECC1558115.1"/>
    </source>
</evidence>
<protein>
    <submittedName>
        <fullName evidence="3">Uncharacterized protein</fullName>
    </submittedName>
</protein>
<dbReference type="Proteomes" id="UP000345329">
    <property type="component" value="Unassembled WGS sequence"/>
</dbReference>
<evidence type="ECO:0000313" key="9">
    <source>
        <dbReference type="Proteomes" id="UP000337746"/>
    </source>
</evidence>
<dbReference type="AlphaFoldDB" id="A0A464GV10"/>
<dbReference type="Proteomes" id="UP000410967">
    <property type="component" value="Unassembled WGS sequence"/>
</dbReference>
<evidence type="ECO:0000313" key="2">
    <source>
        <dbReference type="EMBL" id="EAG2088671.1"/>
    </source>
</evidence>
<evidence type="ECO:0000313" key="6">
    <source>
        <dbReference type="EMBL" id="ECB9514568.1"/>
    </source>
</evidence>
<evidence type="ECO:0000313" key="3">
    <source>
        <dbReference type="EMBL" id="EAG2516363.1"/>
    </source>
</evidence>
<dbReference type="Proteomes" id="UP000525850">
    <property type="component" value="Unassembled WGS sequence"/>
</dbReference>
<organism evidence="3 16">
    <name type="scientific">Listeria monocytogenes</name>
    <dbReference type="NCBI Taxonomy" id="1639"/>
    <lineage>
        <taxon>Bacteria</taxon>
        <taxon>Bacillati</taxon>
        <taxon>Bacillota</taxon>
        <taxon>Bacilli</taxon>
        <taxon>Bacillales</taxon>
        <taxon>Listeriaceae</taxon>
        <taxon>Listeria</taxon>
    </lineage>
</organism>
<dbReference type="EMBL" id="AABAWE010000013">
    <property type="protein sequence ID" value="EAG2088671.1"/>
    <property type="molecule type" value="Genomic_DNA"/>
</dbReference>
<dbReference type="Proteomes" id="UP000398321">
    <property type="component" value="Unassembled WGS sequence"/>
</dbReference>
<evidence type="ECO:0000313" key="12">
    <source>
        <dbReference type="Proteomes" id="UP000398321"/>
    </source>
</evidence>
<accession>A0A464GV10</accession>
<evidence type="ECO:0000313" key="13">
    <source>
        <dbReference type="Proteomes" id="UP000410967"/>
    </source>
</evidence>
<evidence type="ECO:0000313" key="15">
    <source>
        <dbReference type="Proteomes" id="UP000478704"/>
    </source>
</evidence>
<evidence type="ECO:0000313" key="11">
    <source>
        <dbReference type="Proteomes" id="UP000389283"/>
    </source>
</evidence>
<dbReference type="EMBL" id="AACKDQ010000013">
    <property type="protein sequence ID" value="EAK9316859.1"/>
    <property type="molecule type" value="Genomic_DNA"/>
</dbReference>
<dbReference type="EMBL" id="AAAMZD010000010">
    <property type="protein sequence ID" value="EAD3794046.1"/>
    <property type="molecule type" value="Genomic_DNA"/>
</dbReference>
<name>A0A464GV10_LISMN</name>
<reference evidence="4 13" key="2">
    <citation type="submission" date="2019-04" db="EMBL/GenBank/DDBJ databases">
        <authorList>
            <consortium name="GenomeTrakr network: Whole genome sequencing for foodborne pathogen traceback"/>
        </authorList>
    </citation>
    <scope>NUCLEOTIDE SEQUENCE [LARGE SCALE GENOMIC DNA]</scope>
    <source>
        <strain evidence="4 13">PHLUSALM00088</strain>
    </source>
</reference>
<evidence type="ECO:0000313" key="16">
    <source>
        <dbReference type="Proteomes" id="UP000525850"/>
    </source>
</evidence>
<dbReference type="EMBL" id="AABBAW010000010">
    <property type="protein sequence ID" value="EAG2516363.1"/>
    <property type="molecule type" value="Genomic_DNA"/>
</dbReference>
<dbReference type="EMBL" id="AAIAJJ010000011">
    <property type="protein sequence ID" value="ECC1558115.1"/>
    <property type="molecule type" value="Genomic_DNA"/>
</dbReference>
<gene>
    <name evidence="3" type="ORF">B1N52_14495</name>
    <name evidence="2" type="ORF">BCZ21_15655</name>
    <name evidence="4" type="ORF">FA835_07000</name>
    <name evidence="6" type="ORF">FLQ97_12665</name>
    <name evidence="5" type="ORF">FLR03_15315</name>
    <name evidence="7" type="ORF">FNX40_15065</name>
    <name evidence="8" type="ORF">G3O21_002999</name>
    <name evidence="1" type="ORF">UI29_14915</name>
</gene>
<evidence type="ECO:0000313" key="8">
    <source>
        <dbReference type="EMBL" id="EDP8515537.1"/>
    </source>
</evidence>
<dbReference type="Proteomes" id="UP000478704">
    <property type="component" value="Unassembled WGS sequence"/>
</dbReference>
<dbReference type="EMBL" id="AAHZFN010000027">
    <property type="protein sequence ID" value="ECB9475041.1"/>
    <property type="molecule type" value="Genomic_DNA"/>
</dbReference>
<evidence type="ECO:0000313" key="10">
    <source>
        <dbReference type="Proteomes" id="UP000345329"/>
    </source>
</evidence>